<name>A0A8J6AQ69_9EUKA</name>
<organism evidence="6 7">
    <name type="scientific">Carpediemonas membranifera</name>
    <dbReference type="NCBI Taxonomy" id="201153"/>
    <lineage>
        <taxon>Eukaryota</taxon>
        <taxon>Metamonada</taxon>
        <taxon>Carpediemonas-like organisms</taxon>
        <taxon>Carpediemonas</taxon>
    </lineage>
</organism>
<sequence length="257" mass="27971">MTVPFDTSPVRTVEKNGITVYVFKTANDVALAASQMMAGTINQPKCNLGLATGSTPVKTYTQLIKMHQSRVLSFKNVTTFNLDEYCIPSHHSQSYRTFMQENLFDYVDIKPYDTHVMSGTAVDPEAETRAFESLILARGGVDLWLLGIGANGHIGFNEPGSEELSRSRVVELTARTRKDNARFFETMDQVPTHAVSAGVATILDAKCILLLATGAAKAEAIKAAVVGPRGVECPASFIQGHRHAVFMVDEEAAAFIE</sequence>
<keyword evidence="7" id="KW-1185">Reference proteome</keyword>
<dbReference type="PANTHER" id="PTHR11280:SF5">
    <property type="entry name" value="GLUCOSAMINE-6-PHOSPHATE ISOMERASE"/>
    <property type="match status" value="1"/>
</dbReference>
<dbReference type="PANTHER" id="PTHR11280">
    <property type="entry name" value="GLUCOSAMINE-6-PHOSPHATE ISOMERASE"/>
    <property type="match status" value="1"/>
</dbReference>
<dbReference type="InterPro" id="IPR006148">
    <property type="entry name" value="Glc/Gal-6P_isomerase"/>
</dbReference>
<comment type="caution">
    <text evidence="6">The sequence shown here is derived from an EMBL/GenBank/DDBJ whole genome shotgun (WGS) entry which is preliminary data.</text>
</comment>
<keyword evidence="3 4" id="KW-0378">Hydrolase</keyword>
<dbReference type="AlphaFoldDB" id="A0A8J6AQ69"/>
<evidence type="ECO:0000256" key="2">
    <source>
        <dbReference type="ARBA" id="ARBA00005526"/>
    </source>
</evidence>
<dbReference type="CDD" id="cd01399">
    <property type="entry name" value="GlcN6P_deaminase"/>
    <property type="match status" value="1"/>
</dbReference>
<dbReference type="EMBL" id="JAHDYR010000062">
    <property type="protein sequence ID" value="KAG9391066.1"/>
    <property type="molecule type" value="Genomic_DNA"/>
</dbReference>
<dbReference type="PROSITE" id="PS01161">
    <property type="entry name" value="GLC_GALNAC_ISOMERASE"/>
    <property type="match status" value="1"/>
</dbReference>
<dbReference type="InterPro" id="IPR004547">
    <property type="entry name" value="Glucosamine6P_isomerase"/>
</dbReference>
<comment type="similarity">
    <text evidence="2 4">Belongs to the glucosamine/galactosamine-6-phosphate isomerase family.</text>
</comment>
<proteinExistence type="inferred from homology"/>
<dbReference type="GO" id="GO:0004342">
    <property type="term" value="F:glucosamine-6-phosphate deaminase activity"/>
    <property type="evidence" value="ECO:0007669"/>
    <property type="project" value="UniProtKB-UniRule"/>
</dbReference>
<dbReference type="SUPFAM" id="SSF100950">
    <property type="entry name" value="NagB/RpiA/CoA transferase-like"/>
    <property type="match status" value="1"/>
</dbReference>
<evidence type="ECO:0000256" key="3">
    <source>
        <dbReference type="ARBA" id="ARBA00022801"/>
    </source>
</evidence>
<evidence type="ECO:0000313" key="7">
    <source>
        <dbReference type="Proteomes" id="UP000717585"/>
    </source>
</evidence>
<keyword evidence="4" id="KW-0119">Carbohydrate metabolism</keyword>
<dbReference type="GO" id="GO:0016853">
    <property type="term" value="F:isomerase activity"/>
    <property type="evidence" value="ECO:0007669"/>
    <property type="project" value="UniProtKB-KW"/>
</dbReference>
<dbReference type="Gene3D" id="3.40.50.1360">
    <property type="match status" value="1"/>
</dbReference>
<dbReference type="GO" id="GO:0042802">
    <property type="term" value="F:identical protein binding"/>
    <property type="evidence" value="ECO:0007669"/>
    <property type="project" value="TreeGrafter"/>
</dbReference>
<dbReference type="OrthoDB" id="7663298at2759"/>
<evidence type="ECO:0000256" key="1">
    <source>
        <dbReference type="ARBA" id="ARBA00000644"/>
    </source>
</evidence>
<evidence type="ECO:0000313" key="6">
    <source>
        <dbReference type="EMBL" id="KAG9391066.1"/>
    </source>
</evidence>
<evidence type="ECO:0000256" key="4">
    <source>
        <dbReference type="RuleBase" id="RU361197"/>
    </source>
</evidence>
<dbReference type="Proteomes" id="UP000717585">
    <property type="component" value="Unassembled WGS sequence"/>
</dbReference>
<dbReference type="GO" id="GO:0005975">
    <property type="term" value="P:carbohydrate metabolic process"/>
    <property type="evidence" value="ECO:0007669"/>
    <property type="project" value="InterPro"/>
</dbReference>
<dbReference type="GO" id="GO:0019262">
    <property type="term" value="P:N-acetylneuraminate catabolic process"/>
    <property type="evidence" value="ECO:0007669"/>
    <property type="project" value="TreeGrafter"/>
</dbReference>
<keyword evidence="6" id="KW-0413">Isomerase</keyword>
<dbReference type="GO" id="GO:0005737">
    <property type="term" value="C:cytoplasm"/>
    <property type="evidence" value="ECO:0007669"/>
    <property type="project" value="TreeGrafter"/>
</dbReference>
<dbReference type="GO" id="GO:0006046">
    <property type="term" value="P:N-acetylglucosamine catabolic process"/>
    <property type="evidence" value="ECO:0007669"/>
    <property type="project" value="TreeGrafter"/>
</dbReference>
<dbReference type="InterPro" id="IPR018321">
    <property type="entry name" value="Glucosamine6P_isomerase_CS"/>
</dbReference>
<feature type="domain" description="Glucosamine/galactosamine-6-phosphate isomerase" evidence="5">
    <location>
        <begin position="28"/>
        <end position="242"/>
    </location>
</feature>
<dbReference type="Pfam" id="PF01182">
    <property type="entry name" value="Glucosamine_iso"/>
    <property type="match status" value="1"/>
</dbReference>
<comment type="catalytic activity">
    <reaction evidence="1 4">
        <text>alpha-D-glucosamine 6-phosphate + H2O = beta-D-fructose 6-phosphate + NH4(+)</text>
        <dbReference type="Rhea" id="RHEA:12172"/>
        <dbReference type="ChEBI" id="CHEBI:15377"/>
        <dbReference type="ChEBI" id="CHEBI:28938"/>
        <dbReference type="ChEBI" id="CHEBI:57634"/>
        <dbReference type="ChEBI" id="CHEBI:75989"/>
        <dbReference type="EC" id="3.5.99.6"/>
    </reaction>
</comment>
<accession>A0A8J6AQ69</accession>
<dbReference type="GO" id="GO:0006043">
    <property type="term" value="P:glucosamine catabolic process"/>
    <property type="evidence" value="ECO:0007669"/>
    <property type="project" value="TreeGrafter"/>
</dbReference>
<dbReference type="EC" id="3.5.99.6" evidence="4"/>
<evidence type="ECO:0000259" key="5">
    <source>
        <dbReference type="Pfam" id="PF01182"/>
    </source>
</evidence>
<protein>
    <recommendedName>
        <fullName evidence="4">Glucosamine-6-phosphate isomerase</fullName>
        <ecNumber evidence="4">3.5.99.6</ecNumber>
    </recommendedName>
    <alternativeName>
        <fullName evidence="4">Glucosamine-6-phosphate isomerase</fullName>
    </alternativeName>
</protein>
<reference evidence="6" key="1">
    <citation type="submission" date="2021-05" db="EMBL/GenBank/DDBJ databases">
        <title>A free-living protist that lacks canonical eukaryotic 1 DNA replication and segregation systems.</title>
        <authorList>
            <person name="Salas-Leiva D.E."/>
            <person name="Tromer E.C."/>
            <person name="Curtis B.A."/>
            <person name="Jerlstrom-Hultqvist J."/>
            <person name="Kolisko M."/>
            <person name="Yi Z."/>
            <person name="Salas-Leiva J.S."/>
            <person name="Gallot-Lavallee L."/>
            <person name="Kops G.J.P.L."/>
            <person name="Archibald J.M."/>
            <person name="Simpson A.G.B."/>
            <person name="Roger A.J."/>
        </authorList>
    </citation>
    <scope>NUCLEOTIDE SEQUENCE</scope>
    <source>
        <strain evidence="6">BICM</strain>
    </source>
</reference>
<dbReference type="NCBIfam" id="TIGR00502">
    <property type="entry name" value="nagB"/>
    <property type="match status" value="1"/>
</dbReference>
<dbReference type="InterPro" id="IPR037171">
    <property type="entry name" value="NagB/RpiA_transferase-like"/>
</dbReference>
<gene>
    <name evidence="6" type="ORF">J8273_7340</name>
</gene>